<organism evidence="5 6">
    <name type="scientific">Trichonephila inaurata madagascariensis</name>
    <dbReference type="NCBI Taxonomy" id="2747483"/>
    <lineage>
        <taxon>Eukaryota</taxon>
        <taxon>Metazoa</taxon>
        <taxon>Ecdysozoa</taxon>
        <taxon>Arthropoda</taxon>
        <taxon>Chelicerata</taxon>
        <taxon>Arachnida</taxon>
        <taxon>Araneae</taxon>
        <taxon>Araneomorphae</taxon>
        <taxon>Entelegynae</taxon>
        <taxon>Araneoidea</taxon>
        <taxon>Nephilidae</taxon>
        <taxon>Trichonephila</taxon>
        <taxon>Trichonephila inaurata</taxon>
    </lineage>
</organism>
<keyword evidence="6" id="KW-1185">Reference proteome</keyword>
<dbReference type="AlphaFoldDB" id="A0A8X6YEK4"/>
<evidence type="ECO:0000256" key="3">
    <source>
        <dbReference type="ARBA" id="ARBA00023203"/>
    </source>
</evidence>
<evidence type="ECO:0000256" key="2">
    <source>
        <dbReference type="ARBA" id="ARBA00022737"/>
    </source>
</evidence>
<protein>
    <submittedName>
        <fullName evidence="5">Kelch-like protein 18</fullName>
    </submittedName>
</protein>
<keyword evidence="1" id="KW-0880">Kelch repeat</keyword>
<keyword evidence="3" id="KW-0009">Actin-binding</keyword>
<dbReference type="InterPro" id="IPR030603">
    <property type="entry name" value="KLHL18_BTB/POZ"/>
</dbReference>
<evidence type="ECO:0000256" key="1">
    <source>
        <dbReference type="ARBA" id="ARBA00022441"/>
    </source>
</evidence>
<reference evidence="5" key="1">
    <citation type="submission" date="2020-08" db="EMBL/GenBank/DDBJ databases">
        <title>Multicomponent nature underlies the extraordinary mechanical properties of spider dragline silk.</title>
        <authorList>
            <person name="Kono N."/>
            <person name="Nakamura H."/>
            <person name="Mori M."/>
            <person name="Yoshida Y."/>
            <person name="Ohtoshi R."/>
            <person name="Malay A.D."/>
            <person name="Moran D.A.P."/>
            <person name="Tomita M."/>
            <person name="Numata K."/>
            <person name="Arakawa K."/>
        </authorList>
    </citation>
    <scope>NUCLEOTIDE SEQUENCE</scope>
</reference>
<dbReference type="EMBL" id="BMAV01017506">
    <property type="protein sequence ID" value="GFY69212.1"/>
    <property type="molecule type" value="Genomic_DNA"/>
</dbReference>
<keyword evidence="2" id="KW-0677">Repeat</keyword>
<dbReference type="PANTHER" id="PTHR24412">
    <property type="entry name" value="KELCH PROTEIN"/>
    <property type="match status" value="1"/>
</dbReference>
<evidence type="ECO:0000313" key="6">
    <source>
        <dbReference type="Proteomes" id="UP000886998"/>
    </source>
</evidence>
<dbReference type="Proteomes" id="UP000886998">
    <property type="component" value="Unassembled WGS sequence"/>
</dbReference>
<accession>A0A8X6YEK4</accession>
<dbReference type="SMART" id="SM00225">
    <property type="entry name" value="BTB"/>
    <property type="match status" value="1"/>
</dbReference>
<proteinExistence type="predicted"/>
<dbReference type="CDD" id="cd18247">
    <property type="entry name" value="BTB_POZ_KLHL18"/>
    <property type="match status" value="1"/>
</dbReference>
<dbReference type="OrthoDB" id="45365at2759"/>
<sequence length="147" mass="16413">MANDDSITFVQNDLACSSFPIFEDIKHLGKLCDVTLKVEDRCFFAHRIILAGTIPYFHAMFTHDMVESTQEIITIKEIDPEALELLINFAYSGKVVINTSNVQSLLVGASFLQLGKVRDACCDFVKGTKVLGYIMTTSWLQTDLNLA</sequence>
<dbReference type="InterPro" id="IPR000210">
    <property type="entry name" value="BTB/POZ_dom"/>
</dbReference>
<dbReference type="InterPro" id="IPR011333">
    <property type="entry name" value="SKP1/BTB/POZ_sf"/>
</dbReference>
<name>A0A8X6YEK4_9ARAC</name>
<dbReference type="PANTHER" id="PTHR24412:SF497">
    <property type="entry name" value="KELCH-LIKE PROTEIN 18"/>
    <property type="match status" value="1"/>
</dbReference>
<dbReference type="Gene3D" id="3.30.710.10">
    <property type="entry name" value="Potassium Channel Kv1.1, Chain A"/>
    <property type="match status" value="1"/>
</dbReference>
<dbReference type="Pfam" id="PF00651">
    <property type="entry name" value="BTB"/>
    <property type="match status" value="1"/>
</dbReference>
<feature type="domain" description="BTB" evidence="4">
    <location>
        <begin position="32"/>
        <end position="99"/>
    </location>
</feature>
<dbReference type="SUPFAM" id="SSF54695">
    <property type="entry name" value="POZ domain"/>
    <property type="match status" value="1"/>
</dbReference>
<evidence type="ECO:0000259" key="4">
    <source>
        <dbReference type="PROSITE" id="PS50097"/>
    </source>
</evidence>
<evidence type="ECO:0000313" key="5">
    <source>
        <dbReference type="EMBL" id="GFY69212.1"/>
    </source>
</evidence>
<gene>
    <name evidence="5" type="primary">KLHL18</name>
    <name evidence="5" type="ORF">TNIN_276091</name>
</gene>
<dbReference type="PROSITE" id="PS50097">
    <property type="entry name" value="BTB"/>
    <property type="match status" value="1"/>
</dbReference>
<comment type="caution">
    <text evidence="5">The sequence shown here is derived from an EMBL/GenBank/DDBJ whole genome shotgun (WGS) entry which is preliminary data.</text>
</comment>